<name>V4SMK6_CITCL</name>
<dbReference type="GO" id="GO:0009409">
    <property type="term" value="P:response to cold"/>
    <property type="evidence" value="ECO:0007669"/>
    <property type="project" value="TreeGrafter"/>
</dbReference>
<dbReference type="CDD" id="cd00475">
    <property type="entry name" value="Cis_IPPS"/>
    <property type="match status" value="1"/>
</dbReference>
<dbReference type="InterPro" id="IPR036424">
    <property type="entry name" value="UPP_synth-like_sf"/>
</dbReference>
<dbReference type="GO" id="GO:0016094">
    <property type="term" value="P:polyprenol biosynthetic process"/>
    <property type="evidence" value="ECO:0007669"/>
    <property type="project" value="TreeGrafter"/>
</dbReference>
<dbReference type="InterPro" id="IPR001441">
    <property type="entry name" value="UPP_synth-like"/>
</dbReference>
<sequence length="160" mass="18554">MLIIFLINFYWLKVQVEVEFLMKLFEKSIKSELEGFISEGIRISMIGDSSRLPRTLQELVRDAEDRTKNNSNFQLIVAVSYSGKYDVVQACKSIAQKVKDDVIRLDDIDESLIEQELETSCTDYPFPDLLIRTSGELRVSNFLLWQLAYTRVFLRTDTLA</sequence>
<evidence type="ECO:0000256" key="3">
    <source>
        <dbReference type="ARBA" id="ARBA00004922"/>
    </source>
</evidence>
<dbReference type="Gramene" id="ESR38296">
    <property type="protein sequence ID" value="ESR38296"/>
    <property type="gene ID" value="CICLE_v10029456mg"/>
</dbReference>
<dbReference type="KEGG" id="cic:CICLE_v10029456mg"/>
<dbReference type="GO" id="GO:0009668">
    <property type="term" value="P:plastid membrane organization"/>
    <property type="evidence" value="ECO:0007669"/>
    <property type="project" value="EnsemblPlants"/>
</dbReference>
<gene>
    <name evidence="8" type="ORF">CICLE_v10029456mg</name>
</gene>
<reference evidence="8 9" key="1">
    <citation type="submission" date="2013-10" db="EMBL/GenBank/DDBJ databases">
        <authorList>
            <consortium name="International Citrus Genome Consortium"/>
            <person name="Jenkins J."/>
            <person name="Schmutz J."/>
            <person name="Prochnik S."/>
            <person name="Rokhsar D."/>
            <person name="Gmitter F."/>
            <person name="Ollitrault P."/>
            <person name="Machado M."/>
            <person name="Talon M."/>
            <person name="Wincker P."/>
            <person name="Jaillon O."/>
            <person name="Morgante M."/>
        </authorList>
    </citation>
    <scope>NUCLEOTIDE SEQUENCE</scope>
    <source>
        <strain evidence="9">cv. Clemenules</strain>
    </source>
</reference>
<evidence type="ECO:0000256" key="1">
    <source>
        <dbReference type="ARBA" id="ARBA00001946"/>
    </source>
</evidence>
<comment type="function">
    <text evidence="2">Catalyzes cis-prenyl chain elongation to produce the polyprenyl backbone of dolichol, a glycosyl carrier-lipid required for the biosynthesis of several classes of glycoprotein.</text>
</comment>
<feature type="signal peptide" evidence="7">
    <location>
        <begin position="1"/>
        <end position="16"/>
    </location>
</feature>
<keyword evidence="9" id="KW-1185">Reference proteome</keyword>
<organism evidence="8 9">
    <name type="scientific">Citrus clementina</name>
    <name type="common">Clementine</name>
    <name type="synonym">Citrus deliciosa x Citrus sinensis</name>
    <dbReference type="NCBI Taxonomy" id="85681"/>
    <lineage>
        <taxon>Eukaryota</taxon>
        <taxon>Viridiplantae</taxon>
        <taxon>Streptophyta</taxon>
        <taxon>Embryophyta</taxon>
        <taxon>Tracheophyta</taxon>
        <taxon>Spermatophyta</taxon>
        <taxon>Magnoliopsida</taxon>
        <taxon>eudicotyledons</taxon>
        <taxon>Gunneridae</taxon>
        <taxon>Pentapetalae</taxon>
        <taxon>rosids</taxon>
        <taxon>malvids</taxon>
        <taxon>Sapindales</taxon>
        <taxon>Rutaceae</taxon>
        <taxon>Aurantioideae</taxon>
        <taxon>Citrus</taxon>
    </lineage>
</organism>
<proteinExistence type="inferred from homology"/>
<evidence type="ECO:0000256" key="2">
    <source>
        <dbReference type="ARBA" id="ARBA00002674"/>
    </source>
</evidence>
<dbReference type="GO" id="GO:0045547">
    <property type="term" value="F:ditrans,polycis-polyprenyl diphosphate synthase [(2E,6E)-farnesyl diphosphate specific] activity"/>
    <property type="evidence" value="ECO:0007669"/>
    <property type="project" value="TreeGrafter"/>
</dbReference>
<accession>V4SMK6</accession>
<feature type="chain" id="PRO_5004729396" description="Alkyl transferase" evidence="7">
    <location>
        <begin position="17"/>
        <end position="160"/>
    </location>
</feature>
<dbReference type="STRING" id="85681.V4SMK6"/>
<evidence type="ECO:0000256" key="4">
    <source>
        <dbReference type="ARBA" id="ARBA00005432"/>
    </source>
</evidence>
<evidence type="ECO:0000313" key="9">
    <source>
        <dbReference type="Proteomes" id="UP000030687"/>
    </source>
</evidence>
<comment type="cofactor">
    <cofactor evidence="1">
        <name>Mg(2+)</name>
        <dbReference type="ChEBI" id="CHEBI:18420"/>
    </cofactor>
</comment>
<dbReference type="InterPro" id="IPR018520">
    <property type="entry name" value="UPP_synth-like_CS"/>
</dbReference>
<protein>
    <recommendedName>
        <fullName evidence="6">Alkyl transferase</fullName>
        <ecNumber evidence="6">2.5.1.-</ecNumber>
    </recommendedName>
</protein>
<dbReference type="UniPathway" id="UPA00378"/>
<dbReference type="PANTHER" id="PTHR10291:SF0">
    <property type="entry name" value="DEHYDRODOLICHYL DIPHOSPHATE SYNTHASE 2"/>
    <property type="match status" value="1"/>
</dbReference>
<comment type="pathway">
    <text evidence="3">Protein modification; protein glycosylation.</text>
</comment>
<dbReference type="NCBIfam" id="TIGR00055">
    <property type="entry name" value="uppS"/>
    <property type="match status" value="1"/>
</dbReference>
<keyword evidence="5 6" id="KW-0808">Transferase</keyword>
<dbReference type="OMA" id="ICCELRT"/>
<dbReference type="SUPFAM" id="SSF64005">
    <property type="entry name" value="Undecaprenyl diphosphate synthase"/>
    <property type="match status" value="1"/>
</dbReference>
<evidence type="ECO:0000256" key="6">
    <source>
        <dbReference type="RuleBase" id="RU363018"/>
    </source>
</evidence>
<dbReference type="eggNOG" id="KOG1602">
    <property type="taxonomic scope" value="Eukaryota"/>
</dbReference>
<dbReference type="EC" id="2.5.1.-" evidence="6"/>
<dbReference type="AlphaFoldDB" id="V4SMK6"/>
<dbReference type="Proteomes" id="UP000030687">
    <property type="component" value="Unassembled WGS sequence"/>
</dbReference>
<dbReference type="Pfam" id="PF01255">
    <property type="entry name" value="Prenyltransf"/>
    <property type="match status" value="1"/>
</dbReference>
<dbReference type="Gene3D" id="3.40.1180.10">
    <property type="entry name" value="Decaprenyl diphosphate synthase-like"/>
    <property type="match status" value="1"/>
</dbReference>
<comment type="similarity">
    <text evidence="4 6">Belongs to the UPP synthase family.</text>
</comment>
<dbReference type="InParanoid" id="V4SMK6"/>
<evidence type="ECO:0000256" key="7">
    <source>
        <dbReference type="SAM" id="SignalP"/>
    </source>
</evidence>
<dbReference type="GO" id="GO:0009570">
    <property type="term" value="C:chloroplast stroma"/>
    <property type="evidence" value="ECO:0007669"/>
    <property type="project" value="EnsemblPlants"/>
</dbReference>
<keyword evidence="7" id="KW-0732">Signal</keyword>
<dbReference type="OrthoDB" id="4173905at2759"/>
<evidence type="ECO:0000256" key="5">
    <source>
        <dbReference type="ARBA" id="ARBA00022679"/>
    </source>
</evidence>
<dbReference type="PROSITE" id="PS01066">
    <property type="entry name" value="UPP_SYNTHASE"/>
    <property type="match status" value="1"/>
</dbReference>
<dbReference type="PANTHER" id="PTHR10291">
    <property type="entry name" value="DEHYDRODOLICHYL DIPHOSPHATE SYNTHASE FAMILY MEMBER"/>
    <property type="match status" value="1"/>
</dbReference>
<evidence type="ECO:0000313" key="8">
    <source>
        <dbReference type="EMBL" id="ESR38296.1"/>
    </source>
</evidence>
<dbReference type="EMBL" id="KI536978">
    <property type="protein sequence ID" value="ESR38296.1"/>
    <property type="molecule type" value="Genomic_DNA"/>
</dbReference>